<reference evidence="2" key="1">
    <citation type="submission" date="2022-07" db="EMBL/GenBank/DDBJ databases">
        <title>The genome of Lyophyllum shimeji provides insight into the initial evolution of ectomycorrhizal fungal genome.</title>
        <authorList>
            <person name="Kobayashi Y."/>
            <person name="Shibata T."/>
            <person name="Hirakawa H."/>
            <person name="Shigenobu S."/>
            <person name="Nishiyama T."/>
            <person name="Yamada A."/>
            <person name="Hasebe M."/>
            <person name="Kawaguchi M."/>
        </authorList>
    </citation>
    <scope>NUCLEOTIDE SEQUENCE</scope>
    <source>
        <strain evidence="2">AT787</strain>
    </source>
</reference>
<accession>A0A9P3UK60</accession>
<comment type="caution">
    <text evidence="2">The sequence shown here is derived from an EMBL/GenBank/DDBJ whole genome shotgun (WGS) entry which is preliminary data.</text>
</comment>
<gene>
    <name evidence="2" type="ORF">LshimejAT787_0109750</name>
</gene>
<sequence length="216" mass="23614">MAARHSLFSTLPRLAAVHEQTPHCPPFEKPHPCRSLWPRVLPKPANLSLDSLPPPPLPPLPLPPPPLPPPPLPPPPLPPPLPPSPLVTHSAYSFALLKRACLEYGRCLVLHKAFGGARSSVGTYSLAPPGLNVLTPTWAVKALNHVRAPDLERPELHARLIYFRQAFPALPEPLPAPIRPLVVTSRKDVRASTPDHGKQGIGHRAWLSLHVLRPFP</sequence>
<evidence type="ECO:0000313" key="2">
    <source>
        <dbReference type="EMBL" id="GLB34091.1"/>
    </source>
</evidence>
<evidence type="ECO:0000313" key="3">
    <source>
        <dbReference type="Proteomes" id="UP001063166"/>
    </source>
</evidence>
<organism evidence="2 3">
    <name type="scientific">Lyophyllum shimeji</name>
    <name type="common">Hon-shimeji</name>
    <name type="synonym">Tricholoma shimeji</name>
    <dbReference type="NCBI Taxonomy" id="47721"/>
    <lineage>
        <taxon>Eukaryota</taxon>
        <taxon>Fungi</taxon>
        <taxon>Dikarya</taxon>
        <taxon>Basidiomycota</taxon>
        <taxon>Agaricomycotina</taxon>
        <taxon>Agaricomycetes</taxon>
        <taxon>Agaricomycetidae</taxon>
        <taxon>Agaricales</taxon>
        <taxon>Tricholomatineae</taxon>
        <taxon>Lyophyllaceae</taxon>
        <taxon>Lyophyllum</taxon>
    </lineage>
</organism>
<evidence type="ECO:0000256" key="1">
    <source>
        <dbReference type="SAM" id="MobiDB-lite"/>
    </source>
</evidence>
<keyword evidence="3" id="KW-1185">Reference proteome</keyword>
<dbReference type="Proteomes" id="UP001063166">
    <property type="component" value="Unassembled WGS sequence"/>
</dbReference>
<dbReference type="EMBL" id="BRPK01000001">
    <property type="protein sequence ID" value="GLB34091.1"/>
    <property type="molecule type" value="Genomic_DNA"/>
</dbReference>
<feature type="compositionally biased region" description="Pro residues" evidence="1">
    <location>
        <begin position="52"/>
        <end position="77"/>
    </location>
</feature>
<proteinExistence type="predicted"/>
<feature type="region of interest" description="Disordered" evidence="1">
    <location>
        <begin position="48"/>
        <end position="77"/>
    </location>
</feature>
<name>A0A9P3UK60_LYOSH</name>
<dbReference type="AlphaFoldDB" id="A0A9P3UK60"/>
<protein>
    <submittedName>
        <fullName evidence="2">Uncharacterized protein</fullName>
    </submittedName>
</protein>